<name>A0AAV7GRL3_DENCH</name>
<dbReference type="AlphaFoldDB" id="A0AAV7GRL3"/>
<dbReference type="InterPro" id="IPR036322">
    <property type="entry name" value="WD40_repeat_dom_sf"/>
</dbReference>
<comment type="caution">
    <text evidence="1">The sequence shown here is derived from an EMBL/GenBank/DDBJ whole genome shotgun (WGS) entry which is preliminary data.</text>
</comment>
<dbReference type="SUPFAM" id="SSF50978">
    <property type="entry name" value="WD40 repeat-like"/>
    <property type="match status" value="1"/>
</dbReference>
<organism evidence="1 2">
    <name type="scientific">Dendrobium chrysotoxum</name>
    <name type="common">Orchid</name>
    <dbReference type="NCBI Taxonomy" id="161865"/>
    <lineage>
        <taxon>Eukaryota</taxon>
        <taxon>Viridiplantae</taxon>
        <taxon>Streptophyta</taxon>
        <taxon>Embryophyta</taxon>
        <taxon>Tracheophyta</taxon>
        <taxon>Spermatophyta</taxon>
        <taxon>Magnoliopsida</taxon>
        <taxon>Liliopsida</taxon>
        <taxon>Asparagales</taxon>
        <taxon>Orchidaceae</taxon>
        <taxon>Epidendroideae</taxon>
        <taxon>Malaxideae</taxon>
        <taxon>Dendrobiinae</taxon>
        <taxon>Dendrobium</taxon>
    </lineage>
</organism>
<dbReference type="InterPro" id="IPR015943">
    <property type="entry name" value="WD40/YVTN_repeat-like_dom_sf"/>
</dbReference>
<dbReference type="EMBL" id="JAGFBR010000012">
    <property type="protein sequence ID" value="KAH0458378.1"/>
    <property type="molecule type" value="Genomic_DNA"/>
</dbReference>
<accession>A0AAV7GRL3</accession>
<dbReference type="Gene3D" id="2.130.10.10">
    <property type="entry name" value="YVTN repeat-like/Quinoprotein amine dehydrogenase"/>
    <property type="match status" value="1"/>
</dbReference>
<evidence type="ECO:0000313" key="2">
    <source>
        <dbReference type="Proteomes" id="UP000775213"/>
    </source>
</evidence>
<gene>
    <name evidence="1" type="ORF">IEQ34_013693</name>
</gene>
<proteinExistence type="predicted"/>
<protein>
    <submittedName>
        <fullName evidence="1">Uncharacterized protein</fullName>
    </submittedName>
</protein>
<reference evidence="1 2" key="1">
    <citation type="journal article" date="2021" name="Hortic Res">
        <title>Chromosome-scale assembly of the Dendrobium chrysotoxum genome enhances the understanding of orchid evolution.</title>
        <authorList>
            <person name="Zhang Y."/>
            <person name="Zhang G.Q."/>
            <person name="Zhang D."/>
            <person name="Liu X.D."/>
            <person name="Xu X.Y."/>
            <person name="Sun W.H."/>
            <person name="Yu X."/>
            <person name="Zhu X."/>
            <person name="Wang Z.W."/>
            <person name="Zhao X."/>
            <person name="Zhong W.Y."/>
            <person name="Chen H."/>
            <person name="Yin W.L."/>
            <person name="Huang T."/>
            <person name="Niu S.C."/>
            <person name="Liu Z.J."/>
        </authorList>
    </citation>
    <scope>NUCLEOTIDE SEQUENCE [LARGE SCALE GENOMIC DNA]</scope>
    <source>
        <strain evidence="1">Lindl</strain>
    </source>
</reference>
<dbReference type="Proteomes" id="UP000775213">
    <property type="component" value="Unassembled WGS sequence"/>
</dbReference>
<keyword evidence="2" id="KW-1185">Reference proteome</keyword>
<sequence length="84" mass="9403">MQQRPSRAHGPIHYVRFCPGGESYALGFEDGTIRIWQTGHVIFDDNESSASIEVSRKISAVVNDVARKVEGFHISTDWKTKEVG</sequence>
<evidence type="ECO:0000313" key="1">
    <source>
        <dbReference type="EMBL" id="KAH0458378.1"/>
    </source>
</evidence>